<feature type="domain" description="Aminotransferase-like plant mobile" evidence="2">
    <location>
        <begin position="7"/>
        <end position="71"/>
    </location>
</feature>
<organism evidence="3 4">
    <name type="scientific">Aristolochia fimbriata</name>
    <name type="common">White veined hardy Dutchman's pipe vine</name>
    <dbReference type="NCBI Taxonomy" id="158543"/>
    <lineage>
        <taxon>Eukaryota</taxon>
        <taxon>Viridiplantae</taxon>
        <taxon>Streptophyta</taxon>
        <taxon>Embryophyta</taxon>
        <taxon>Tracheophyta</taxon>
        <taxon>Spermatophyta</taxon>
        <taxon>Magnoliopsida</taxon>
        <taxon>Magnoliidae</taxon>
        <taxon>Piperales</taxon>
        <taxon>Aristolochiaceae</taxon>
        <taxon>Aristolochia</taxon>
    </lineage>
</organism>
<name>A0AAV7E162_ARIFI</name>
<dbReference type="Pfam" id="PF10536">
    <property type="entry name" value="PMD"/>
    <property type="match status" value="1"/>
</dbReference>
<accession>A0AAV7E162</accession>
<feature type="signal peptide" evidence="1">
    <location>
        <begin position="1"/>
        <end position="27"/>
    </location>
</feature>
<evidence type="ECO:0000259" key="2">
    <source>
        <dbReference type="Pfam" id="PF10536"/>
    </source>
</evidence>
<dbReference type="Proteomes" id="UP000825729">
    <property type="component" value="Unassembled WGS sequence"/>
</dbReference>
<evidence type="ECO:0000313" key="3">
    <source>
        <dbReference type="EMBL" id="KAG9442610.1"/>
    </source>
</evidence>
<feature type="chain" id="PRO_5043876998" description="Aminotransferase-like plant mobile domain-containing protein" evidence="1">
    <location>
        <begin position="28"/>
        <end position="156"/>
    </location>
</feature>
<evidence type="ECO:0000313" key="4">
    <source>
        <dbReference type="Proteomes" id="UP000825729"/>
    </source>
</evidence>
<evidence type="ECO:0000256" key="1">
    <source>
        <dbReference type="SAM" id="SignalP"/>
    </source>
</evidence>
<gene>
    <name evidence="3" type="ORF">H6P81_018464</name>
</gene>
<reference evidence="3 4" key="1">
    <citation type="submission" date="2021-07" db="EMBL/GenBank/DDBJ databases">
        <title>The Aristolochia fimbriata genome: insights into angiosperm evolution, floral development and chemical biosynthesis.</title>
        <authorList>
            <person name="Jiao Y."/>
        </authorList>
    </citation>
    <scope>NUCLEOTIDE SEQUENCE [LARGE SCALE GENOMIC DNA]</scope>
    <source>
        <strain evidence="3">IBCAS-2021</strain>
        <tissue evidence="3">Leaf</tissue>
    </source>
</reference>
<dbReference type="EMBL" id="JAINDJ010000007">
    <property type="protein sequence ID" value="KAG9442610.1"/>
    <property type="molecule type" value="Genomic_DNA"/>
</dbReference>
<protein>
    <recommendedName>
        <fullName evidence="2">Aminotransferase-like plant mobile domain-containing protein</fullName>
    </recommendedName>
</protein>
<proteinExistence type="predicted"/>
<dbReference type="AlphaFoldDB" id="A0AAV7E162"/>
<dbReference type="InterPro" id="IPR019557">
    <property type="entry name" value="AminoTfrase-like_pln_mobile"/>
</dbReference>
<keyword evidence="4" id="KW-1185">Reference proteome</keyword>
<sequence>MSGKEDEVHLAALFALWLCRFVFRSSGGDNLRPTVFKVASYMATRVRFALAGPALASLYRDLGQASVGTSTIIQWSHLYSLLAVYFHTHGEDLDGVRRPGMISYGNPPFDAFSMRGKLMTYMTPPYAGLESLHSWCELEFRICKFRLVYVNFVSYM</sequence>
<comment type="caution">
    <text evidence="3">The sequence shown here is derived from an EMBL/GenBank/DDBJ whole genome shotgun (WGS) entry which is preliminary data.</text>
</comment>
<keyword evidence="1" id="KW-0732">Signal</keyword>